<protein>
    <submittedName>
        <fullName evidence="1">Uncharacterized protein</fullName>
    </submittedName>
</protein>
<evidence type="ECO:0000313" key="2">
    <source>
        <dbReference type="Proteomes" id="UP000604046"/>
    </source>
</evidence>
<gene>
    <name evidence="1" type="ORF">SNAT2548_LOCUS11531</name>
</gene>
<comment type="caution">
    <text evidence="1">The sequence shown here is derived from an EMBL/GenBank/DDBJ whole genome shotgun (WGS) entry which is preliminary data.</text>
</comment>
<organism evidence="1 2">
    <name type="scientific">Symbiodinium natans</name>
    <dbReference type="NCBI Taxonomy" id="878477"/>
    <lineage>
        <taxon>Eukaryota</taxon>
        <taxon>Sar</taxon>
        <taxon>Alveolata</taxon>
        <taxon>Dinophyceae</taxon>
        <taxon>Suessiales</taxon>
        <taxon>Symbiodiniaceae</taxon>
        <taxon>Symbiodinium</taxon>
    </lineage>
</organism>
<name>A0A812LPX7_9DINO</name>
<accession>A0A812LPX7</accession>
<evidence type="ECO:0000313" key="1">
    <source>
        <dbReference type="EMBL" id="CAE7245113.1"/>
    </source>
</evidence>
<keyword evidence="2" id="KW-1185">Reference proteome</keyword>
<dbReference type="Proteomes" id="UP000604046">
    <property type="component" value="Unassembled WGS sequence"/>
</dbReference>
<dbReference type="AlphaFoldDB" id="A0A812LPX7"/>
<dbReference type="EMBL" id="CAJNDS010001043">
    <property type="protein sequence ID" value="CAE7245113.1"/>
    <property type="molecule type" value="Genomic_DNA"/>
</dbReference>
<sequence length="157" mass="16968">MIDMIAGPLKCIPGSSAVTEPIKAAARRAGDALANLIPGLGLKWLFKALTLLQPQKLFCEDVWRTPNGHSGERSSCAQEIGCKTAGRGPPSEEEVELVPPEYIRSAAQPLKNSGACHDIPMGDKFIQLGKFRIADIDGRHLSISHQDPNMSRERALA</sequence>
<dbReference type="OrthoDB" id="430459at2759"/>
<reference evidence="1" key="1">
    <citation type="submission" date="2021-02" db="EMBL/GenBank/DDBJ databases">
        <authorList>
            <person name="Dougan E. K."/>
            <person name="Rhodes N."/>
            <person name="Thang M."/>
            <person name="Chan C."/>
        </authorList>
    </citation>
    <scope>NUCLEOTIDE SEQUENCE</scope>
</reference>
<proteinExistence type="predicted"/>